<dbReference type="AlphaFoldDB" id="A0A485M798"/>
<dbReference type="CDD" id="cd00082">
    <property type="entry name" value="HisKA"/>
    <property type="match status" value="1"/>
</dbReference>
<name>A0A485M798_9ZZZZ</name>
<reference evidence="4" key="1">
    <citation type="submission" date="2019-03" db="EMBL/GenBank/DDBJ databases">
        <authorList>
            <person name="Hao L."/>
        </authorList>
    </citation>
    <scope>NUCLEOTIDE SEQUENCE</scope>
</reference>
<feature type="transmembrane region" description="Helical" evidence="2">
    <location>
        <begin position="77"/>
        <end position="100"/>
    </location>
</feature>
<dbReference type="SUPFAM" id="SSF109604">
    <property type="entry name" value="HD-domain/PDEase-like"/>
    <property type="match status" value="1"/>
</dbReference>
<dbReference type="Gene3D" id="1.10.287.130">
    <property type="match status" value="1"/>
</dbReference>
<accession>A0A485M798</accession>
<dbReference type="Gene3D" id="1.10.3210.10">
    <property type="entry name" value="Hypothetical protein af1432"/>
    <property type="match status" value="1"/>
</dbReference>
<dbReference type="PANTHER" id="PTHR33525:SF3">
    <property type="entry name" value="RIBONUCLEASE Y"/>
    <property type="match status" value="1"/>
</dbReference>
<proteinExistence type="predicted"/>
<keyword evidence="2" id="KW-0472">Membrane</keyword>
<dbReference type="PANTHER" id="PTHR33525">
    <property type="match status" value="1"/>
</dbReference>
<sequence length="649" mass="71308">MKRIAYDEIESLLEDLGDIPTLPSIATAIMEKTLDSQVNARQIAQMVERDQALAVKVLKVANSPFYRRIKEISTIRGAVVLLGFNVLKSIVLSISVINLFNDKEKRSLDFYKFWQHSIACAVCAKAIANKVSPSSAEDAFIAGLLHDLGKVVADQLICKKGEYREVLEVMNRANSDIIEVENSIVGVDHATLGMYIMEKWNLPPLLCRTVGCHHSLADSGEDAETRQLCAIVHVADIVTNHLGLGLGQTDRGFVDPAILKGLNLSSHDIQDISLTLKDSISSISDEMGIPKAEPKTYFEVLQFANAQLGKLSLDLEQKKMALERRTVELSSLNQMSSQLQSSLKLSDIVNILASNTLTILEAKKTRCIMRLSNLRIMITESFWLNNVPHTRSGMASATKELLERSNAVYPKGVNFIYAPLKVDNKIIGVLEAMPQEGISQEESNQKLLLLRTVAEVGAQAIQRAMLITKNIKAQRLAAVSKTAIAANHEINSPLTTILLKLDMIVKEASVNKSVIDSLQEIKNEAIKIKSIVKKMLEISDVVETSYIKDEKMLDLHHGSGAQNAASPPLQDARPAPAGPEDGAGFEDYLTENDDRKTSSGKVRAKSLSDATPGFEDYMEQQTDELSKKITQVSGAPLASDTPGFEDYLE</sequence>
<dbReference type="EMBL" id="CAADRM010000158">
    <property type="protein sequence ID" value="VFU18795.1"/>
    <property type="molecule type" value="Genomic_DNA"/>
</dbReference>
<dbReference type="PROSITE" id="PS51833">
    <property type="entry name" value="HDOD"/>
    <property type="match status" value="1"/>
</dbReference>
<evidence type="ECO:0000259" key="3">
    <source>
        <dbReference type="PROSITE" id="PS51833"/>
    </source>
</evidence>
<protein>
    <submittedName>
        <fullName evidence="4">HDOD domain protein</fullName>
    </submittedName>
</protein>
<dbReference type="NCBIfam" id="TIGR00277">
    <property type="entry name" value="HDIG"/>
    <property type="match status" value="1"/>
</dbReference>
<evidence type="ECO:0000256" key="2">
    <source>
        <dbReference type="SAM" id="Phobius"/>
    </source>
</evidence>
<dbReference type="SUPFAM" id="SSF47384">
    <property type="entry name" value="Homodimeric domain of signal transducing histidine kinase"/>
    <property type="match status" value="1"/>
</dbReference>
<dbReference type="InterPro" id="IPR029016">
    <property type="entry name" value="GAF-like_dom_sf"/>
</dbReference>
<gene>
    <name evidence="4" type="ORF">SCFA_90014</name>
</gene>
<dbReference type="InterPro" id="IPR052340">
    <property type="entry name" value="RNase_Y/CdgJ"/>
</dbReference>
<organism evidence="4">
    <name type="scientific">anaerobic digester metagenome</name>
    <dbReference type="NCBI Taxonomy" id="1263854"/>
    <lineage>
        <taxon>unclassified sequences</taxon>
        <taxon>metagenomes</taxon>
        <taxon>ecological metagenomes</taxon>
    </lineage>
</organism>
<feature type="region of interest" description="Disordered" evidence="1">
    <location>
        <begin position="558"/>
        <end position="649"/>
    </location>
</feature>
<keyword evidence="2" id="KW-0812">Transmembrane</keyword>
<dbReference type="SUPFAM" id="SSF55781">
    <property type="entry name" value="GAF domain-like"/>
    <property type="match status" value="1"/>
</dbReference>
<dbReference type="GO" id="GO:0000155">
    <property type="term" value="F:phosphorelay sensor kinase activity"/>
    <property type="evidence" value="ECO:0007669"/>
    <property type="project" value="InterPro"/>
</dbReference>
<dbReference type="Gene3D" id="3.30.450.40">
    <property type="match status" value="1"/>
</dbReference>
<dbReference type="InterPro" id="IPR003607">
    <property type="entry name" value="HD/PDEase_dom"/>
</dbReference>
<dbReference type="Pfam" id="PF08668">
    <property type="entry name" value="HDOD"/>
    <property type="match status" value="1"/>
</dbReference>
<dbReference type="InterPro" id="IPR003661">
    <property type="entry name" value="HisK_dim/P_dom"/>
</dbReference>
<keyword evidence="2" id="KW-1133">Transmembrane helix</keyword>
<dbReference type="CDD" id="cd00077">
    <property type="entry name" value="HDc"/>
    <property type="match status" value="1"/>
</dbReference>
<evidence type="ECO:0000313" key="4">
    <source>
        <dbReference type="EMBL" id="VFU18795.1"/>
    </source>
</evidence>
<feature type="domain" description="HDOD" evidence="3">
    <location>
        <begin position="19"/>
        <end position="216"/>
    </location>
</feature>
<dbReference type="InterPro" id="IPR036097">
    <property type="entry name" value="HisK_dim/P_sf"/>
</dbReference>
<evidence type="ECO:0000256" key="1">
    <source>
        <dbReference type="SAM" id="MobiDB-lite"/>
    </source>
</evidence>
<dbReference type="SMART" id="SM00471">
    <property type="entry name" value="HDc"/>
    <property type="match status" value="1"/>
</dbReference>
<dbReference type="InterPro" id="IPR013976">
    <property type="entry name" value="HDOD"/>
</dbReference>
<dbReference type="InterPro" id="IPR006675">
    <property type="entry name" value="HDIG_dom"/>
</dbReference>